<dbReference type="EnsemblPlants" id="OPUNC08G21870.1">
    <property type="protein sequence ID" value="OPUNC08G21870.1"/>
    <property type="gene ID" value="OPUNC08G21870"/>
</dbReference>
<reference evidence="2" key="2">
    <citation type="submission" date="2018-05" db="EMBL/GenBank/DDBJ databases">
        <title>OpunRS2 (Oryza punctata Reference Sequence Version 2).</title>
        <authorList>
            <person name="Zhang J."/>
            <person name="Kudrna D."/>
            <person name="Lee S."/>
            <person name="Talag J."/>
            <person name="Welchert J."/>
            <person name="Wing R.A."/>
        </authorList>
    </citation>
    <scope>NUCLEOTIDE SEQUENCE [LARGE SCALE GENOMIC DNA]</scope>
</reference>
<dbReference type="Gramene" id="OPUNC08G21870.1">
    <property type="protein sequence ID" value="OPUNC08G21870.1"/>
    <property type="gene ID" value="OPUNC08G21870"/>
</dbReference>
<dbReference type="eggNOG" id="ENOG502R5FX">
    <property type="taxonomic scope" value="Eukaryota"/>
</dbReference>
<keyword evidence="3" id="KW-1185">Reference proteome</keyword>
<feature type="region of interest" description="Disordered" evidence="1">
    <location>
        <begin position="107"/>
        <end position="140"/>
    </location>
</feature>
<protein>
    <submittedName>
        <fullName evidence="2">Uncharacterized protein</fullName>
    </submittedName>
</protein>
<dbReference type="AlphaFoldDB" id="A0A0E0LY24"/>
<evidence type="ECO:0000256" key="1">
    <source>
        <dbReference type="SAM" id="MobiDB-lite"/>
    </source>
</evidence>
<evidence type="ECO:0000313" key="3">
    <source>
        <dbReference type="Proteomes" id="UP000026962"/>
    </source>
</evidence>
<sequence>MGGSTSARGPMASGKAEEECRLAGLFASVNIPVSSLPALKHQIPIPSKAKRTRRLGIGNPIIQSNPGRGIELIEMNSPGGVNEWEDSPGEMESEAASAVGMGMGMMEVDADDRHPPSSSLPIDADFFNSFPDDFDDQDLA</sequence>
<dbReference type="Proteomes" id="UP000026962">
    <property type="component" value="Chromosome 8"/>
</dbReference>
<evidence type="ECO:0000313" key="2">
    <source>
        <dbReference type="EnsemblPlants" id="OPUNC08G21870.1"/>
    </source>
</evidence>
<reference evidence="2" key="1">
    <citation type="submission" date="2015-04" db="UniProtKB">
        <authorList>
            <consortium name="EnsemblPlants"/>
        </authorList>
    </citation>
    <scope>IDENTIFICATION</scope>
</reference>
<proteinExistence type="predicted"/>
<organism evidence="2">
    <name type="scientific">Oryza punctata</name>
    <name type="common">Red rice</name>
    <dbReference type="NCBI Taxonomy" id="4537"/>
    <lineage>
        <taxon>Eukaryota</taxon>
        <taxon>Viridiplantae</taxon>
        <taxon>Streptophyta</taxon>
        <taxon>Embryophyta</taxon>
        <taxon>Tracheophyta</taxon>
        <taxon>Spermatophyta</taxon>
        <taxon>Magnoliopsida</taxon>
        <taxon>Liliopsida</taxon>
        <taxon>Poales</taxon>
        <taxon>Poaceae</taxon>
        <taxon>BOP clade</taxon>
        <taxon>Oryzoideae</taxon>
        <taxon>Oryzeae</taxon>
        <taxon>Oryzinae</taxon>
        <taxon>Oryza</taxon>
    </lineage>
</organism>
<name>A0A0E0LY24_ORYPU</name>
<accession>A0A0E0LY24</accession>
<dbReference type="HOGENOM" id="CLU_152843_0_0_1"/>